<evidence type="ECO:0000256" key="1">
    <source>
        <dbReference type="ARBA" id="ARBA00001070"/>
    </source>
</evidence>
<keyword evidence="4" id="KW-0378">Hydrolase</keyword>
<evidence type="ECO:0000256" key="2">
    <source>
        <dbReference type="ARBA" id="ARBA00011897"/>
    </source>
</evidence>
<feature type="domain" description="Peptidase S9 prolyl oligopeptidase catalytic" evidence="6">
    <location>
        <begin position="465"/>
        <end position="679"/>
    </location>
</feature>
<evidence type="ECO:0000259" key="6">
    <source>
        <dbReference type="Pfam" id="PF00326"/>
    </source>
</evidence>
<dbReference type="Pfam" id="PF02897">
    <property type="entry name" value="Peptidase_S9_N"/>
    <property type="match status" value="1"/>
</dbReference>
<dbReference type="RefSeq" id="WP_311421995.1">
    <property type="nucleotide sequence ID" value="NZ_JAVREH010000005.1"/>
</dbReference>
<dbReference type="InterPro" id="IPR023302">
    <property type="entry name" value="Pept_S9A_N"/>
</dbReference>
<accession>A0ABU2J772</accession>
<comment type="caution">
    <text evidence="8">The sequence shown here is derived from an EMBL/GenBank/DDBJ whole genome shotgun (WGS) entry which is preliminary data.</text>
</comment>
<reference evidence="9" key="1">
    <citation type="submission" date="2023-07" db="EMBL/GenBank/DDBJ databases">
        <title>30 novel species of actinomycetes from the DSMZ collection.</title>
        <authorList>
            <person name="Nouioui I."/>
        </authorList>
    </citation>
    <scope>NUCLEOTIDE SEQUENCE [LARGE SCALE GENOMIC DNA]</scope>
    <source>
        <strain evidence="9">DSM 44399</strain>
    </source>
</reference>
<evidence type="ECO:0000313" key="9">
    <source>
        <dbReference type="Proteomes" id="UP001183176"/>
    </source>
</evidence>
<keyword evidence="9" id="KW-1185">Reference proteome</keyword>
<dbReference type="SUPFAM" id="SSF53474">
    <property type="entry name" value="alpha/beta-Hydrolases"/>
    <property type="match status" value="1"/>
</dbReference>
<dbReference type="InterPro" id="IPR051167">
    <property type="entry name" value="Prolyl_oligopep/macrocyclase"/>
</dbReference>
<keyword evidence="5" id="KW-0720">Serine protease</keyword>
<dbReference type="SUPFAM" id="SSF50993">
    <property type="entry name" value="Peptidase/esterase 'gauge' domain"/>
    <property type="match status" value="1"/>
</dbReference>
<dbReference type="PANTHER" id="PTHR42881:SF2">
    <property type="entry name" value="PROLYL ENDOPEPTIDASE"/>
    <property type="match status" value="1"/>
</dbReference>
<name>A0ABU2J772_9ACTN</name>
<sequence>MTFPQTRTVDQVENFHGTDVPDPYRWLEDQTSSEVADWARAQAAVTADYLRKLPGRERLAARLDALSGLATSSAPELHGGRWFRLTNDGSQQQSLVRVSHHPMDEGRVLLDPNPASPEGTTALAGAVPDRTGQLVAWSYREAGSDWCRWRVRHVDTGEDSADDIRWAKFVQPTWLRDSSGFVYSRYPPTDPDDIYSATAGAPQLMLHRLGQEQSADELLLAMPDEPTTTFWPWIDDSGRWLVAVSDDSTADVRAVWVRDLDDPDGEFRRLTAPSDNEWELVGSDEQSLIMRTDLDAGRGRLVRLDPRSGEVTTLVAERGDLLLSADAAADAIVIHWLSDARSAVTVHDFTGAETGRIPLPGLGSVGEITASTTSSLVHLEFSAYEMPPRILAHDLATGATETVFAGELPVSGVGEVVTDQAWITSADGTRLPAFVLHRADVTPENGPHSCVLYGYGGFNVSVTPAFSAGALAFAEAGGVWVVANLRGGGEYGAEWHDAGRLANKQNVFDDAIATAEHLIAEGWTTAERLAANGGSNGGLLVGALITQRPDLFAAAVPQVGVLDMLRYERFTIGWAWASDYGIASRSKLEFDALSGYSPLHRLQAGTSYPATLVMTSDHDDRVVPAHSFKFAARLQAVSPDNAVALLRVEYAAGHGQGKSRTTLIQERTDLLAFIAHHTGLVLD</sequence>
<dbReference type="PANTHER" id="PTHR42881">
    <property type="entry name" value="PROLYL ENDOPEPTIDASE"/>
    <property type="match status" value="1"/>
</dbReference>
<dbReference type="Pfam" id="PF00326">
    <property type="entry name" value="Peptidase_S9"/>
    <property type="match status" value="1"/>
</dbReference>
<dbReference type="EC" id="3.4.21.26" evidence="2"/>
<dbReference type="InterPro" id="IPR002470">
    <property type="entry name" value="Peptidase_S9A"/>
</dbReference>
<comment type="catalytic activity">
    <reaction evidence="1">
        <text>Hydrolysis of Pro-|-Xaa &gt;&gt; Ala-|-Xaa in oligopeptides.</text>
        <dbReference type="EC" id="3.4.21.26"/>
    </reaction>
</comment>
<evidence type="ECO:0000313" key="8">
    <source>
        <dbReference type="EMBL" id="MDT0260838.1"/>
    </source>
</evidence>
<proteinExistence type="predicted"/>
<organism evidence="8 9">
    <name type="scientific">Jatrophihabitans lederbergiae</name>
    <dbReference type="NCBI Taxonomy" id="3075547"/>
    <lineage>
        <taxon>Bacteria</taxon>
        <taxon>Bacillati</taxon>
        <taxon>Actinomycetota</taxon>
        <taxon>Actinomycetes</taxon>
        <taxon>Jatrophihabitantales</taxon>
        <taxon>Jatrophihabitantaceae</taxon>
        <taxon>Jatrophihabitans</taxon>
    </lineage>
</organism>
<feature type="domain" description="Peptidase S9A N-terminal" evidence="7">
    <location>
        <begin position="4"/>
        <end position="402"/>
    </location>
</feature>
<evidence type="ECO:0000256" key="5">
    <source>
        <dbReference type="ARBA" id="ARBA00022825"/>
    </source>
</evidence>
<keyword evidence="3" id="KW-0645">Protease</keyword>
<dbReference type="InterPro" id="IPR001375">
    <property type="entry name" value="Peptidase_S9_cat"/>
</dbReference>
<dbReference type="InterPro" id="IPR029058">
    <property type="entry name" value="AB_hydrolase_fold"/>
</dbReference>
<dbReference type="EMBL" id="JAVREH010000005">
    <property type="protein sequence ID" value="MDT0260838.1"/>
    <property type="molecule type" value="Genomic_DNA"/>
</dbReference>
<dbReference type="Proteomes" id="UP001183176">
    <property type="component" value="Unassembled WGS sequence"/>
</dbReference>
<protein>
    <recommendedName>
        <fullName evidence="2">prolyl oligopeptidase</fullName>
        <ecNumber evidence="2">3.4.21.26</ecNumber>
    </recommendedName>
</protein>
<gene>
    <name evidence="8" type="ORF">RM423_05465</name>
</gene>
<evidence type="ECO:0000259" key="7">
    <source>
        <dbReference type="Pfam" id="PF02897"/>
    </source>
</evidence>
<dbReference type="Gene3D" id="3.40.50.1820">
    <property type="entry name" value="alpha/beta hydrolase"/>
    <property type="match status" value="1"/>
</dbReference>
<dbReference type="Gene3D" id="2.130.10.120">
    <property type="entry name" value="Prolyl oligopeptidase, N-terminal domain"/>
    <property type="match status" value="1"/>
</dbReference>
<evidence type="ECO:0000256" key="4">
    <source>
        <dbReference type="ARBA" id="ARBA00022801"/>
    </source>
</evidence>
<dbReference type="PRINTS" id="PR00862">
    <property type="entry name" value="PROLIGOPTASE"/>
</dbReference>
<evidence type="ECO:0000256" key="3">
    <source>
        <dbReference type="ARBA" id="ARBA00022670"/>
    </source>
</evidence>